<organism evidence="2 3">
    <name type="scientific">Heyndrickxia coagulans</name>
    <name type="common">Weizmannia coagulans</name>
    <dbReference type="NCBI Taxonomy" id="1398"/>
    <lineage>
        <taxon>Bacteria</taxon>
        <taxon>Bacillati</taxon>
        <taxon>Bacillota</taxon>
        <taxon>Bacilli</taxon>
        <taxon>Bacillales</taxon>
        <taxon>Bacillaceae</taxon>
        <taxon>Heyndrickxia</taxon>
    </lineage>
</organism>
<comment type="caution">
    <text evidence="2">The sequence shown here is derived from an EMBL/GenBank/DDBJ whole genome shotgun (WGS) entry which is preliminary data.</text>
</comment>
<sequence>MENGEGNRRFGKLFALILHSEWQCLYHVRSTDFSQCQYPYIIEEFFLSLALFVFIESQASLQGKQKSWRSIHQYYGMKKALLSTIKAIGTERRAKVIWDTQGSGKIYSMVFLAGNLVKSEELKNPTIAQRSAMQLKQPGSQVSRIESQY</sequence>
<dbReference type="EMBL" id="LRPN01000188">
    <property type="protein sequence ID" value="KWZ76793.1"/>
    <property type="molecule type" value="Genomic_DNA"/>
</dbReference>
<dbReference type="AlphaFoldDB" id="A0A133KB63"/>
<reference evidence="3" key="1">
    <citation type="submission" date="2016-01" db="EMBL/GenBank/DDBJ databases">
        <authorList>
            <person name="Mitreva M."/>
            <person name="Pepin K.H."/>
            <person name="Mihindukulasuriya K.A."/>
            <person name="Fulton R."/>
            <person name="Fronick C."/>
            <person name="O'Laughlin M."/>
            <person name="Miner T."/>
            <person name="Herter B."/>
            <person name="Rosa B.A."/>
            <person name="Cordes M."/>
            <person name="Tomlinson C."/>
            <person name="Wollam A."/>
            <person name="Palsikar V.B."/>
            <person name="Mardis E.R."/>
            <person name="Wilson R.K."/>
        </authorList>
    </citation>
    <scope>NUCLEOTIDE SEQUENCE [LARGE SCALE GENOMIC DNA]</scope>
    <source>
        <strain evidence="3">GED7749B</strain>
    </source>
</reference>
<protein>
    <recommendedName>
        <fullName evidence="1">SWI2/SNF2 ATPase domain-containing protein</fullName>
    </recommendedName>
</protein>
<name>A0A133KB63_HEYCO</name>
<dbReference type="Pfam" id="PF18766">
    <property type="entry name" value="SWI2_SNF2"/>
    <property type="match status" value="1"/>
</dbReference>
<gene>
    <name evidence="2" type="ORF">HMPREF3213_03695</name>
</gene>
<evidence type="ECO:0000313" key="2">
    <source>
        <dbReference type="EMBL" id="KWZ76793.1"/>
    </source>
</evidence>
<evidence type="ECO:0000313" key="3">
    <source>
        <dbReference type="Proteomes" id="UP000070376"/>
    </source>
</evidence>
<dbReference type="Proteomes" id="UP000070376">
    <property type="component" value="Unassembled WGS sequence"/>
</dbReference>
<accession>A0A133KB63</accession>
<proteinExistence type="predicted"/>
<dbReference type="InterPro" id="IPR040980">
    <property type="entry name" value="SWI2_SNF2"/>
</dbReference>
<dbReference type="PATRIC" id="fig|1398.22.peg.3701"/>
<evidence type="ECO:0000259" key="1">
    <source>
        <dbReference type="Pfam" id="PF18766"/>
    </source>
</evidence>
<feature type="domain" description="SWI2/SNF2 ATPase" evidence="1">
    <location>
        <begin position="72"/>
        <end position="127"/>
    </location>
</feature>